<keyword evidence="8 13" id="KW-0457">Lysine biosynthesis</keyword>
<evidence type="ECO:0000313" key="17">
    <source>
        <dbReference type="Proteomes" id="UP000198615"/>
    </source>
</evidence>
<evidence type="ECO:0000256" key="12">
    <source>
        <dbReference type="ARBA" id="ARBA00049396"/>
    </source>
</evidence>
<dbReference type="GO" id="GO:0050661">
    <property type="term" value="F:NADP binding"/>
    <property type="evidence" value="ECO:0007669"/>
    <property type="project" value="UniProtKB-UniRule"/>
</dbReference>
<dbReference type="PANTHER" id="PTHR20836:SF0">
    <property type="entry name" value="4-HYDROXY-TETRAHYDRODIPICOLINATE REDUCTASE 1, CHLOROPLASTIC-RELATED"/>
    <property type="match status" value="1"/>
</dbReference>
<dbReference type="GO" id="GO:0051287">
    <property type="term" value="F:NAD binding"/>
    <property type="evidence" value="ECO:0007669"/>
    <property type="project" value="UniProtKB-UniRule"/>
</dbReference>
<evidence type="ECO:0000256" key="3">
    <source>
        <dbReference type="ARBA" id="ARBA00022605"/>
    </source>
</evidence>
<evidence type="ECO:0000256" key="5">
    <source>
        <dbReference type="ARBA" id="ARBA00022915"/>
    </source>
</evidence>
<evidence type="ECO:0000256" key="2">
    <source>
        <dbReference type="ARBA" id="ARBA00022490"/>
    </source>
</evidence>
<feature type="binding site" evidence="13">
    <location>
        <begin position="122"/>
        <end position="125"/>
    </location>
    <ligand>
        <name>NAD(+)</name>
        <dbReference type="ChEBI" id="CHEBI:57540"/>
    </ligand>
</feature>
<dbReference type="InterPro" id="IPR023940">
    <property type="entry name" value="DHDPR_bac"/>
</dbReference>
<comment type="subunit">
    <text evidence="13">Homotetramer.</text>
</comment>
<comment type="pathway">
    <text evidence="9 13">Amino-acid biosynthesis; L-lysine biosynthesis via DAP pathway; (S)-tetrahydrodipicolinate from L-aspartate: step 4/4.</text>
</comment>
<comment type="catalytic activity">
    <reaction evidence="12 13">
        <text>(S)-2,3,4,5-tetrahydrodipicolinate + NAD(+) + H2O = (2S,4S)-4-hydroxy-2,3,4,5-tetrahydrodipicolinate + NADH + H(+)</text>
        <dbReference type="Rhea" id="RHEA:35323"/>
        <dbReference type="ChEBI" id="CHEBI:15377"/>
        <dbReference type="ChEBI" id="CHEBI:15378"/>
        <dbReference type="ChEBI" id="CHEBI:16845"/>
        <dbReference type="ChEBI" id="CHEBI:57540"/>
        <dbReference type="ChEBI" id="CHEBI:57945"/>
        <dbReference type="ChEBI" id="CHEBI:67139"/>
        <dbReference type="EC" id="1.17.1.8"/>
    </reaction>
</comment>
<dbReference type="InterPro" id="IPR000846">
    <property type="entry name" value="DapB_N"/>
</dbReference>
<comment type="caution">
    <text evidence="16">The sequence shown here is derived from an EMBL/GenBank/DDBJ whole genome shotgun (WGS) entry which is preliminary data.</text>
</comment>
<keyword evidence="4 13" id="KW-0521">NADP</keyword>
<dbReference type="NCBIfam" id="TIGR00036">
    <property type="entry name" value="dapB"/>
    <property type="match status" value="1"/>
</dbReference>
<feature type="domain" description="Dihydrodipicolinate reductase C-terminal" evidence="15">
    <location>
        <begin position="128"/>
        <end position="264"/>
    </location>
</feature>
<comment type="caution">
    <text evidence="13">Was originally thought to be a dihydrodipicolinate reductase (DHDPR), catalyzing the conversion of dihydrodipicolinate to tetrahydrodipicolinate. However, it was shown in E.coli that the substrate of the enzymatic reaction is not dihydrodipicolinate (DHDP) but in fact (2S,4S)-4-hydroxy-2,3,4,5-tetrahydrodipicolinic acid (HTPA), the product released by the DapA-catalyzed reaction.</text>
</comment>
<proteinExistence type="inferred from homology"/>
<evidence type="ECO:0000256" key="11">
    <source>
        <dbReference type="ARBA" id="ARBA00049080"/>
    </source>
</evidence>
<dbReference type="PANTHER" id="PTHR20836">
    <property type="entry name" value="DIHYDRODIPICOLINATE REDUCTASE"/>
    <property type="match status" value="1"/>
</dbReference>
<evidence type="ECO:0000259" key="15">
    <source>
        <dbReference type="Pfam" id="PF05173"/>
    </source>
</evidence>
<feature type="binding site" evidence="13">
    <location>
        <begin position="98"/>
        <end position="100"/>
    </location>
    <ligand>
        <name>NAD(+)</name>
        <dbReference type="ChEBI" id="CHEBI:57540"/>
    </ligand>
</feature>
<feature type="active site" description="Proton donor" evidence="13">
    <location>
        <position position="159"/>
    </location>
</feature>
<dbReference type="EC" id="1.17.1.8" evidence="10 13"/>
<dbReference type="Gene3D" id="3.30.360.10">
    <property type="entry name" value="Dihydrodipicolinate Reductase, domain 2"/>
    <property type="match status" value="1"/>
</dbReference>
<evidence type="ECO:0000256" key="4">
    <source>
        <dbReference type="ARBA" id="ARBA00022857"/>
    </source>
</evidence>
<dbReference type="PROSITE" id="PS01298">
    <property type="entry name" value="DAPB"/>
    <property type="match status" value="1"/>
</dbReference>
<dbReference type="CDD" id="cd02274">
    <property type="entry name" value="DHDPR_N"/>
    <property type="match status" value="1"/>
</dbReference>
<feature type="binding site" evidence="13">
    <location>
        <position position="35"/>
    </location>
    <ligand>
        <name>NAD(+)</name>
        <dbReference type="ChEBI" id="CHEBI:57540"/>
    </ligand>
</feature>
<dbReference type="GO" id="GO:0005737">
    <property type="term" value="C:cytoplasm"/>
    <property type="evidence" value="ECO:0007669"/>
    <property type="project" value="UniProtKB-SubCell"/>
</dbReference>
<keyword evidence="3 13" id="KW-0028">Amino-acid biosynthesis</keyword>
<evidence type="ECO:0000259" key="14">
    <source>
        <dbReference type="Pfam" id="PF01113"/>
    </source>
</evidence>
<comment type="catalytic activity">
    <reaction evidence="11 13">
        <text>(S)-2,3,4,5-tetrahydrodipicolinate + NADP(+) + H2O = (2S,4S)-4-hydroxy-2,3,4,5-tetrahydrodipicolinate + NADPH + H(+)</text>
        <dbReference type="Rhea" id="RHEA:35331"/>
        <dbReference type="ChEBI" id="CHEBI:15377"/>
        <dbReference type="ChEBI" id="CHEBI:15378"/>
        <dbReference type="ChEBI" id="CHEBI:16845"/>
        <dbReference type="ChEBI" id="CHEBI:57783"/>
        <dbReference type="ChEBI" id="CHEBI:58349"/>
        <dbReference type="ChEBI" id="CHEBI:67139"/>
        <dbReference type="EC" id="1.17.1.8"/>
    </reaction>
</comment>
<dbReference type="SUPFAM" id="SSF51735">
    <property type="entry name" value="NAD(P)-binding Rossmann-fold domains"/>
    <property type="match status" value="1"/>
</dbReference>
<feature type="binding site" evidence="13">
    <location>
        <begin position="165"/>
        <end position="166"/>
    </location>
    <ligand>
        <name>(S)-2,3,4,5-tetrahydrodipicolinate</name>
        <dbReference type="ChEBI" id="CHEBI:16845"/>
    </ligand>
</feature>
<name>A0A8G2BI28_9PROT</name>
<dbReference type="UniPathway" id="UPA00034">
    <property type="reaction ID" value="UER00018"/>
</dbReference>
<organism evidence="16 17">
    <name type="scientific">Thalassobaculum litoreum DSM 18839</name>
    <dbReference type="NCBI Taxonomy" id="1123362"/>
    <lineage>
        <taxon>Bacteria</taxon>
        <taxon>Pseudomonadati</taxon>
        <taxon>Pseudomonadota</taxon>
        <taxon>Alphaproteobacteria</taxon>
        <taxon>Rhodospirillales</taxon>
        <taxon>Thalassobaculaceae</taxon>
        <taxon>Thalassobaculum</taxon>
    </lineage>
</organism>
<evidence type="ECO:0000256" key="13">
    <source>
        <dbReference type="HAMAP-Rule" id="MF_00102"/>
    </source>
</evidence>
<dbReference type="InterPro" id="IPR022663">
    <property type="entry name" value="DapB_C"/>
</dbReference>
<comment type="subcellular location">
    <subcellularLocation>
        <location evidence="13">Cytoplasm</location>
    </subcellularLocation>
</comment>
<evidence type="ECO:0000256" key="6">
    <source>
        <dbReference type="ARBA" id="ARBA00023002"/>
    </source>
</evidence>
<feature type="domain" description="Dihydrodipicolinate reductase N-terminal" evidence="14">
    <location>
        <begin position="4"/>
        <end position="125"/>
    </location>
</feature>
<reference evidence="16 17" key="1">
    <citation type="submission" date="2016-10" db="EMBL/GenBank/DDBJ databases">
        <authorList>
            <person name="Varghese N."/>
            <person name="Submissions S."/>
        </authorList>
    </citation>
    <scope>NUCLEOTIDE SEQUENCE [LARGE SCALE GENOMIC DNA]</scope>
    <source>
        <strain evidence="16 17">DSM 18839</strain>
    </source>
</reference>
<evidence type="ECO:0000256" key="7">
    <source>
        <dbReference type="ARBA" id="ARBA00023027"/>
    </source>
</evidence>
<evidence type="ECO:0000313" key="16">
    <source>
        <dbReference type="EMBL" id="SDF74106.1"/>
    </source>
</evidence>
<keyword evidence="7 13" id="KW-0520">NAD</keyword>
<dbReference type="AlphaFoldDB" id="A0A8G2BI28"/>
<dbReference type="FunFam" id="3.30.360.10:FF:000004">
    <property type="entry name" value="4-hydroxy-tetrahydrodipicolinate reductase"/>
    <property type="match status" value="1"/>
</dbReference>
<dbReference type="InterPro" id="IPR036291">
    <property type="entry name" value="NAD(P)-bd_dom_sf"/>
</dbReference>
<dbReference type="GO" id="GO:0016726">
    <property type="term" value="F:oxidoreductase activity, acting on CH or CH2 groups, NAD or NADP as acceptor"/>
    <property type="evidence" value="ECO:0007669"/>
    <property type="project" value="UniProtKB-UniRule"/>
</dbReference>
<evidence type="ECO:0000256" key="10">
    <source>
        <dbReference type="ARBA" id="ARBA00038983"/>
    </source>
</evidence>
<evidence type="ECO:0000256" key="9">
    <source>
        <dbReference type="ARBA" id="ARBA00037922"/>
    </source>
</evidence>
<keyword evidence="17" id="KW-1185">Reference proteome</keyword>
<dbReference type="GO" id="GO:0008839">
    <property type="term" value="F:4-hydroxy-tetrahydrodipicolinate reductase"/>
    <property type="evidence" value="ECO:0007669"/>
    <property type="project" value="UniProtKB-UniRule"/>
</dbReference>
<feature type="binding site" evidence="13">
    <location>
        <position position="156"/>
    </location>
    <ligand>
        <name>(S)-2,3,4,5-tetrahydrodipicolinate</name>
        <dbReference type="ChEBI" id="CHEBI:16845"/>
    </ligand>
</feature>
<sequence>MALAVGVFGSTGRMGRMVTRAVTEADGMTVNKAADRAGSAHLGADIGDLAGVGSLGVSVTDDVDAVLGVDVAIDFTLPEATLVHAARAAASGTPLVIGTTGLTNAQEATLAEHAKTTAIVYAPNMSLGVNLLLAVVEQVSAALDEAWDIEIVEMHHNRKVDAPSGTALGLGRAAAKGRGRAFDDVAVLSREGMTGPREQGQIGFATLRGGDVIGDHTVIFAGAGERVEIGHKASGRDVFAAGAVRAARWVAGRTPGLYTMRDVLGIT</sequence>
<keyword evidence="5 13" id="KW-0220">Diaminopimelate biosynthesis</keyword>
<comment type="function">
    <text evidence="13">Catalyzes the conversion of 4-hydroxy-tetrahydrodipicolinate (HTPA) to tetrahydrodipicolinate.</text>
</comment>
<dbReference type="GO" id="GO:0009089">
    <property type="term" value="P:lysine biosynthetic process via diaminopimelate"/>
    <property type="evidence" value="ECO:0007669"/>
    <property type="project" value="UniProtKB-UniRule"/>
</dbReference>
<dbReference type="EMBL" id="FNBW01000006">
    <property type="protein sequence ID" value="SDF74106.1"/>
    <property type="molecule type" value="Genomic_DNA"/>
</dbReference>
<dbReference type="InterPro" id="IPR022664">
    <property type="entry name" value="DapB_N_CS"/>
</dbReference>
<dbReference type="SUPFAM" id="SSF55347">
    <property type="entry name" value="Glyceraldehyde-3-phosphate dehydrogenase-like, C-terminal domain"/>
    <property type="match status" value="1"/>
</dbReference>
<comment type="similarity">
    <text evidence="1 13">Belongs to the DapB family.</text>
</comment>
<feature type="binding site" evidence="13">
    <location>
        <begin position="9"/>
        <end position="14"/>
    </location>
    <ligand>
        <name>NAD(+)</name>
        <dbReference type="ChEBI" id="CHEBI:57540"/>
    </ligand>
</feature>
<gene>
    <name evidence="13" type="primary">dapB</name>
    <name evidence="16" type="ORF">SAMN05660686_02145</name>
</gene>
<dbReference type="Gene3D" id="3.40.50.720">
    <property type="entry name" value="NAD(P)-binding Rossmann-like Domain"/>
    <property type="match status" value="1"/>
</dbReference>
<dbReference type="HAMAP" id="MF_00102">
    <property type="entry name" value="DapB"/>
    <property type="match status" value="1"/>
</dbReference>
<keyword evidence="6 13" id="KW-0560">Oxidoreductase</keyword>
<protein>
    <recommendedName>
        <fullName evidence="10 13">4-hydroxy-tetrahydrodipicolinate reductase</fullName>
        <shortName evidence="13">HTPA reductase</shortName>
        <ecNumber evidence="10 13">1.17.1.8</ecNumber>
    </recommendedName>
</protein>
<keyword evidence="2 13" id="KW-0963">Cytoplasm</keyword>
<dbReference type="Pfam" id="PF01113">
    <property type="entry name" value="DapB_N"/>
    <property type="match status" value="1"/>
</dbReference>
<evidence type="ECO:0000256" key="8">
    <source>
        <dbReference type="ARBA" id="ARBA00023154"/>
    </source>
</evidence>
<accession>A0A8G2BI28</accession>
<dbReference type="Pfam" id="PF05173">
    <property type="entry name" value="DapB_C"/>
    <property type="match status" value="1"/>
</dbReference>
<dbReference type="PIRSF" id="PIRSF000161">
    <property type="entry name" value="DHPR"/>
    <property type="match status" value="1"/>
</dbReference>
<evidence type="ECO:0000256" key="1">
    <source>
        <dbReference type="ARBA" id="ARBA00006642"/>
    </source>
</evidence>
<dbReference type="GO" id="GO:0019877">
    <property type="term" value="P:diaminopimelate biosynthetic process"/>
    <property type="evidence" value="ECO:0007669"/>
    <property type="project" value="UniProtKB-UniRule"/>
</dbReference>
<feature type="active site" description="Proton donor/acceptor" evidence="13">
    <location>
        <position position="155"/>
    </location>
</feature>
<dbReference type="Proteomes" id="UP000198615">
    <property type="component" value="Unassembled WGS sequence"/>
</dbReference>
<feature type="binding site" evidence="13">
    <location>
        <position position="36"/>
    </location>
    <ligand>
        <name>NADP(+)</name>
        <dbReference type="ChEBI" id="CHEBI:58349"/>
    </ligand>
</feature>